<feature type="region of interest" description="Disordered" evidence="1">
    <location>
        <begin position="576"/>
        <end position="598"/>
    </location>
</feature>
<dbReference type="InterPro" id="IPR052882">
    <property type="entry name" value="EZH_Inhibitor"/>
</dbReference>
<protein>
    <submittedName>
        <fullName evidence="3">EZH inhibitory protein</fullName>
    </submittedName>
</protein>
<dbReference type="RefSeq" id="XP_053057616.1">
    <property type="nucleotide sequence ID" value="XM_053201641.1"/>
</dbReference>
<feature type="compositionally biased region" description="Low complexity" evidence="1">
    <location>
        <begin position="301"/>
        <end position="328"/>
    </location>
</feature>
<sequence>MMVTPSSKEKAQKQQQGEMTAGPKNEITPAPGDARGTGNPSPGASAPSVSSDLSPLGGGAPHGVPGCLGRHFEHRRGSGAAPRDRGPHAELRRVVPQTGQGPRARVSRPHMRVAWPPWGEPRGALARPAGPDPDREPSELLWEGAARLGRGCPGSEGSAAPLFPGLPKPQCPVSLSPFSPGSQPSGRRRSRVSSWGHESRPGPALRSQARAAGPALRSQAARPGPAVFNGDAPPPGPAFRNHASGLGAAFCSLSSAPGPALRGGASVPGRALPRRHSSTSGPAFRRRASEPGPAAPRHRAPATGPAPRRRASATGPAPRRRAPATGPAPRRRASARVPAHSRRASAQVPAHSRRVSARGPAPTPASRGRASRPGPALRSPASGSGPALRSRANPLGPALHNGCTPPGYVLRSHPTQTSYPRSRPSLPVPTGLSPSPGLASQEFVSNSSSPNPEVPSLDTQPRWHAVRMRASSPSPPGRLFPFYGPSDEGSSSSSFPSSGSPGQSCCSTSTFSFSSLFSFSSPSSSSSSYSSSSSSSSNDFSDQCPSSPKFCGLGSISTPSPASLRRALLPEFEALSPVSSGQQVEIGSVPSPTTPPGV</sequence>
<feature type="compositionally biased region" description="Low complexity" evidence="1">
    <location>
        <begin position="174"/>
        <end position="185"/>
    </location>
</feature>
<feature type="compositionally biased region" description="Basic and acidic residues" evidence="1">
    <location>
        <begin position="82"/>
        <end position="93"/>
    </location>
</feature>
<dbReference type="Proteomes" id="UP001652583">
    <property type="component" value="Chromosome X"/>
</dbReference>
<gene>
    <name evidence="3" type="primary">EZHIP</name>
</gene>
<accession>A0ABM3NDW0</accession>
<feature type="compositionally biased region" description="Low complexity" evidence="1">
    <location>
        <begin position="444"/>
        <end position="456"/>
    </location>
</feature>
<evidence type="ECO:0000313" key="2">
    <source>
        <dbReference type="Proteomes" id="UP001652583"/>
    </source>
</evidence>
<feature type="compositionally biased region" description="Low complexity" evidence="1">
    <location>
        <begin position="40"/>
        <end position="51"/>
    </location>
</feature>
<proteinExistence type="predicted"/>
<dbReference type="GeneID" id="106984735"/>
<evidence type="ECO:0000256" key="1">
    <source>
        <dbReference type="SAM" id="MobiDB-lite"/>
    </source>
</evidence>
<organism evidence="2 3">
    <name type="scientific">Acinonyx jubatus</name>
    <name type="common">Cheetah</name>
    <dbReference type="NCBI Taxonomy" id="32536"/>
    <lineage>
        <taxon>Eukaryota</taxon>
        <taxon>Metazoa</taxon>
        <taxon>Chordata</taxon>
        <taxon>Craniata</taxon>
        <taxon>Vertebrata</taxon>
        <taxon>Euteleostomi</taxon>
        <taxon>Mammalia</taxon>
        <taxon>Eutheria</taxon>
        <taxon>Laurasiatheria</taxon>
        <taxon>Carnivora</taxon>
        <taxon>Feliformia</taxon>
        <taxon>Felidae</taxon>
        <taxon>Felinae</taxon>
        <taxon>Acinonyx</taxon>
    </lineage>
</organism>
<feature type="compositionally biased region" description="Basic residues" evidence="1">
    <location>
        <begin position="329"/>
        <end position="343"/>
    </location>
</feature>
<evidence type="ECO:0000313" key="3">
    <source>
        <dbReference type="RefSeq" id="XP_053057616.1"/>
    </source>
</evidence>
<feature type="compositionally biased region" description="Low complexity" evidence="1">
    <location>
        <begin position="484"/>
        <end position="545"/>
    </location>
</feature>
<name>A0ABM3NDW0_ACIJB</name>
<keyword evidence="2" id="KW-1185">Reference proteome</keyword>
<reference evidence="2" key="1">
    <citation type="submission" date="2025-05" db="UniProtKB">
        <authorList>
            <consortium name="RefSeq"/>
        </authorList>
    </citation>
    <scope>NUCLEOTIDE SEQUENCE [LARGE SCALE GENOMIC DNA]</scope>
</reference>
<dbReference type="PANTHER" id="PTHR22467">
    <property type="entry name" value="EZH INHIBITORY PROTEIN-RELATED"/>
    <property type="match status" value="1"/>
</dbReference>
<reference evidence="3" key="2">
    <citation type="submission" date="2025-08" db="UniProtKB">
        <authorList>
            <consortium name="RefSeq"/>
        </authorList>
    </citation>
    <scope>IDENTIFICATION</scope>
    <source>
        <tissue evidence="3">Blood</tissue>
    </source>
</reference>
<feature type="region of interest" description="Disordered" evidence="1">
    <location>
        <begin position="1"/>
        <end position="545"/>
    </location>
</feature>
<dbReference type="PANTHER" id="PTHR22467:SF1">
    <property type="entry name" value="EZH INHIBITORY PROTEIN"/>
    <property type="match status" value="1"/>
</dbReference>